<evidence type="ECO:0000256" key="1">
    <source>
        <dbReference type="ARBA" id="ARBA00022747"/>
    </source>
</evidence>
<keyword evidence="1" id="KW-0680">Restriction system</keyword>
<dbReference type="Proteomes" id="UP000032544">
    <property type="component" value="Unassembled WGS sequence"/>
</dbReference>
<organism evidence="3 4">
    <name type="scientific">Draconibacterium sediminis</name>
    <dbReference type="NCBI Taxonomy" id="1544798"/>
    <lineage>
        <taxon>Bacteria</taxon>
        <taxon>Pseudomonadati</taxon>
        <taxon>Bacteroidota</taxon>
        <taxon>Bacteroidia</taxon>
        <taxon>Marinilabiliales</taxon>
        <taxon>Prolixibacteraceae</taxon>
        <taxon>Draconibacterium</taxon>
    </lineage>
</organism>
<dbReference type="InterPro" id="IPR044946">
    <property type="entry name" value="Restrct_endonuc_typeI_TRD_sf"/>
</dbReference>
<evidence type="ECO:0000256" key="2">
    <source>
        <dbReference type="ARBA" id="ARBA00023125"/>
    </source>
</evidence>
<comment type="caution">
    <text evidence="3">The sequence shown here is derived from an EMBL/GenBank/DDBJ whole genome shotgun (WGS) entry which is preliminary data.</text>
</comment>
<dbReference type="GO" id="GO:0009307">
    <property type="term" value="P:DNA restriction-modification system"/>
    <property type="evidence" value="ECO:0007669"/>
    <property type="project" value="UniProtKB-KW"/>
</dbReference>
<dbReference type="Gene3D" id="1.10.287.1120">
    <property type="entry name" value="Bipartite methylase S protein"/>
    <property type="match status" value="1"/>
</dbReference>
<dbReference type="Gene3D" id="3.90.220.20">
    <property type="entry name" value="DNA methylase specificity domains"/>
    <property type="match status" value="1"/>
</dbReference>
<dbReference type="EMBL" id="JRHC01000002">
    <property type="protein sequence ID" value="KJF43577.1"/>
    <property type="molecule type" value="Genomic_DNA"/>
</dbReference>
<reference evidence="3 4" key="1">
    <citation type="submission" date="2014-09" db="EMBL/GenBank/DDBJ databases">
        <title>Draft Genome Sequence of Draconibacterium sp. JN14CK-3.</title>
        <authorList>
            <person name="Dong C."/>
            <person name="Lai Q."/>
            <person name="Shao Z."/>
        </authorList>
    </citation>
    <scope>NUCLEOTIDE SEQUENCE [LARGE SCALE GENOMIC DNA]</scope>
    <source>
        <strain evidence="3 4">JN14CK-3</strain>
    </source>
</reference>
<gene>
    <name evidence="3" type="ORF">LH29_10665</name>
</gene>
<protein>
    <recommendedName>
        <fullName evidence="5">Type I restriction modification DNA specificity domain-containing protein</fullName>
    </recommendedName>
</protein>
<sequence>MIEDYKLLKKVMMQKILNQELRFKDKHDNFYPEWEERRLGEFVTNQCMDKIVLQLSRTGKINIYESVTVMRNQTSLILLPNICRG</sequence>
<proteinExistence type="predicted"/>
<evidence type="ECO:0000313" key="4">
    <source>
        <dbReference type="Proteomes" id="UP000032544"/>
    </source>
</evidence>
<dbReference type="GO" id="GO:0003677">
    <property type="term" value="F:DNA binding"/>
    <property type="evidence" value="ECO:0007669"/>
    <property type="project" value="UniProtKB-KW"/>
</dbReference>
<dbReference type="AlphaFoldDB" id="A0A0D8J9J6"/>
<evidence type="ECO:0008006" key="5">
    <source>
        <dbReference type="Google" id="ProtNLM"/>
    </source>
</evidence>
<evidence type="ECO:0000313" key="3">
    <source>
        <dbReference type="EMBL" id="KJF43577.1"/>
    </source>
</evidence>
<keyword evidence="2" id="KW-0238">DNA-binding</keyword>
<name>A0A0D8J9J6_9BACT</name>
<accession>A0A0D8J9J6</accession>
<keyword evidence="4" id="KW-1185">Reference proteome</keyword>